<protein>
    <recommendedName>
        <fullName evidence="2">Rap1a immunity protein domain-containing protein</fullName>
    </recommendedName>
</protein>
<feature type="domain" description="Rap1a immunity protein" evidence="2">
    <location>
        <begin position="36"/>
        <end position="130"/>
    </location>
</feature>
<gene>
    <name evidence="3" type="ORF">DI626_02105</name>
</gene>
<reference evidence="3 4" key="1">
    <citation type="submission" date="2017-08" db="EMBL/GenBank/DDBJ databases">
        <title>Infants hospitalized years apart are colonized by the same room-sourced microbial strains.</title>
        <authorList>
            <person name="Brooks B."/>
            <person name="Olm M.R."/>
            <person name="Firek B.A."/>
            <person name="Baker R."/>
            <person name="Thomas B.C."/>
            <person name="Morowitz M.J."/>
            <person name="Banfield J.F."/>
        </authorList>
    </citation>
    <scope>NUCLEOTIDE SEQUENCE [LARGE SCALE GENOMIC DNA]</scope>
    <source>
        <strain evidence="3">S2_018_000_R2_104</strain>
    </source>
</reference>
<dbReference type="Pfam" id="PF18602">
    <property type="entry name" value="Rap1a"/>
    <property type="match status" value="1"/>
</dbReference>
<keyword evidence="1" id="KW-0732">Signal</keyword>
<evidence type="ECO:0000259" key="2">
    <source>
        <dbReference type="Pfam" id="PF18602"/>
    </source>
</evidence>
<name>A0A2W5A4R7_9BACT</name>
<dbReference type="Gene3D" id="1.10.890.40">
    <property type="match status" value="1"/>
</dbReference>
<sequence>MNFASIPALSGMFLCVLLLLIPSAWAQDKNGAGMFSGAYLYEICASKKGGKEVVEGGHTACQAYIAGVVDYHKLLKSLGVQPLIDFCIPNTEPMVRLQSIVWLYLHKNKQHMEFMASPTVTMALYDYYPCEVPKKKRKR</sequence>
<evidence type="ECO:0000313" key="3">
    <source>
        <dbReference type="EMBL" id="PZO88287.1"/>
    </source>
</evidence>
<dbReference type="Proteomes" id="UP000249557">
    <property type="component" value="Unassembled WGS sequence"/>
</dbReference>
<evidence type="ECO:0000256" key="1">
    <source>
        <dbReference type="SAM" id="SignalP"/>
    </source>
</evidence>
<feature type="signal peptide" evidence="1">
    <location>
        <begin position="1"/>
        <end position="26"/>
    </location>
</feature>
<accession>A0A2W5A4R7</accession>
<organism evidence="3 4">
    <name type="scientific">Micavibrio aeruginosavorus</name>
    <dbReference type="NCBI Taxonomy" id="349221"/>
    <lineage>
        <taxon>Bacteria</taxon>
        <taxon>Pseudomonadati</taxon>
        <taxon>Bdellovibrionota</taxon>
        <taxon>Bdellovibrionia</taxon>
        <taxon>Bdellovibrionales</taxon>
        <taxon>Pseudobdellovibrionaceae</taxon>
        <taxon>Micavibrio</taxon>
    </lineage>
</organism>
<evidence type="ECO:0000313" key="4">
    <source>
        <dbReference type="Proteomes" id="UP000249557"/>
    </source>
</evidence>
<dbReference type="InterPro" id="IPR041238">
    <property type="entry name" value="Rap1a"/>
</dbReference>
<comment type="caution">
    <text evidence="3">The sequence shown here is derived from an EMBL/GenBank/DDBJ whole genome shotgun (WGS) entry which is preliminary data.</text>
</comment>
<proteinExistence type="predicted"/>
<dbReference type="AlphaFoldDB" id="A0A2W5A4R7"/>
<dbReference type="EMBL" id="QFNK01000022">
    <property type="protein sequence ID" value="PZO88287.1"/>
    <property type="molecule type" value="Genomic_DNA"/>
</dbReference>
<feature type="chain" id="PRO_5016133027" description="Rap1a immunity protein domain-containing protein" evidence="1">
    <location>
        <begin position="27"/>
        <end position="139"/>
    </location>
</feature>